<sequence>MAIFGALKRGDGEKRSHRSAMFLPSPPSPAEEVGHRSLKSALSHSVKALFAKKPSRPQSAIVKHMSSAPALSIEMGELADEPIRSSRSSESRARAQILAETARRLELGASARSPSPITPSSMSTGRTLPCFPEEEECSNYEYQDSGASSRASPMPSYSSSVTSSRTFTNRNRPSSIFGDSPSPHNTSSGSITTPSASQATLRPQSMMANSEASRTKVATHAASFDESQNASGKRSQGQRYSVAMSQNLSRRFQTRLTHDYEQRIYCLHSHYSDVIERLESRVRQESERADKLEADLSEQRQAVADMRLQNSQATDSMCMSKKLVEFVDSYQTEITRLTREATVAQEWVITMAELVIGPKKESPELG</sequence>
<evidence type="ECO:0000256" key="2">
    <source>
        <dbReference type="SAM" id="MobiDB-lite"/>
    </source>
</evidence>
<feature type="compositionally biased region" description="Polar residues" evidence="2">
    <location>
        <begin position="225"/>
        <end position="241"/>
    </location>
</feature>
<reference evidence="3 4" key="1">
    <citation type="submission" date="2016-07" db="EMBL/GenBank/DDBJ databases">
        <title>Pervasive Adenine N6-methylation of Active Genes in Fungi.</title>
        <authorList>
            <consortium name="DOE Joint Genome Institute"/>
            <person name="Mondo S.J."/>
            <person name="Dannebaum R.O."/>
            <person name="Kuo R.C."/>
            <person name="Labutti K."/>
            <person name="Haridas S."/>
            <person name="Kuo A."/>
            <person name="Salamov A."/>
            <person name="Ahrendt S.R."/>
            <person name="Lipzen A."/>
            <person name="Sullivan W."/>
            <person name="Andreopoulos W.B."/>
            <person name="Clum A."/>
            <person name="Lindquist E."/>
            <person name="Daum C."/>
            <person name="Ramamoorthy G.K."/>
            <person name="Gryganskyi A."/>
            <person name="Culley D."/>
            <person name="Magnuson J.K."/>
            <person name="James T.Y."/>
            <person name="O'Malley M.A."/>
            <person name="Stajich J.E."/>
            <person name="Spatafora J.W."/>
            <person name="Visel A."/>
            <person name="Grigoriev I.V."/>
        </authorList>
    </citation>
    <scope>NUCLEOTIDE SEQUENCE [LARGE SCALE GENOMIC DNA]</scope>
    <source>
        <strain evidence="3 4">ATCC 12442</strain>
    </source>
</reference>
<dbReference type="OrthoDB" id="5582252at2759"/>
<dbReference type="Proteomes" id="UP000193922">
    <property type="component" value="Unassembled WGS sequence"/>
</dbReference>
<keyword evidence="1" id="KW-0175">Coiled coil</keyword>
<evidence type="ECO:0000256" key="1">
    <source>
        <dbReference type="SAM" id="Coils"/>
    </source>
</evidence>
<feature type="region of interest" description="Disordered" evidence="2">
    <location>
        <begin position="1"/>
        <end position="34"/>
    </location>
</feature>
<dbReference type="AlphaFoldDB" id="A0A1Y1VZS8"/>
<dbReference type="RefSeq" id="XP_040740736.1">
    <property type="nucleotide sequence ID" value="XM_040889842.1"/>
</dbReference>
<proteinExistence type="predicted"/>
<evidence type="ECO:0000313" key="4">
    <source>
        <dbReference type="Proteomes" id="UP000193922"/>
    </source>
</evidence>
<feature type="compositionally biased region" description="Low complexity" evidence="2">
    <location>
        <begin position="148"/>
        <end position="175"/>
    </location>
</feature>
<name>A0A1Y1VZS8_9FUNG</name>
<dbReference type="GeneID" id="63806490"/>
<comment type="caution">
    <text evidence="3">The sequence shown here is derived from an EMBL/GenBank/DDBJ whole genome shotgun (WGS) entry which is preliminary data.</text>
</comment>
<feature type="compositionally biased region" description="Polar residues" evidence="2">
    <location>
        <begin position="182"/>
        <end position="212"/>
    </location>
</feature>
<keyword evidence="4" id="KW-1185">Reference proteome</keyword>
<accession>A0A1Y1VZS8</accession>
<evidence type="ECO:0000313" key="3">
    <source>
        <dbReference type="EMBL" id="ORX66777.1"/>
    </source>
</evidence>
<dbReference type="EMBL" id="MCFD01000014">
    <property type="protein sequence ID" value="ORX66777.1"/>
    <property type="molecule type" value="Genomic_DNA"/>
</dbReference>
<organism evidence="3 4">
    <name type="scientific">Linderina pennispora</name>
    <dbReference type="NCBI Taxonomy" id="61395"/>
    <lineage>
        <taxon>Eukaryota</taxon>
        <taxon>Fungi</taxon>
        <taxon>Fungi incertae sedis</taxon>
        <taxon>Zoopagomycota</taxon>
        <taxon>Kickxellomycotina</taxon>
        <taxon>Kickxellomycetes</taxon>
        <taxon>Kickxellales</taxon>
        <taxon>Kickxellaceae</taxon>
        <taxon>Linderina</taxon>
    </lineage>
</organism>
<protein>
    <submittedName>
        <fullName evidence="3">Uncharacterized protein</fullName>
    </submittedName>
</protein>
<feature type="compositionally biased region" description="Low complexity" evidence="2">
    <location>
        <begin position="113"/>
        <end position="124"/>
    </location>
</feature>
<feature type="coiled-coil region" evidence="1">
    <location>
        <begin position="275"/>
        <end position="309"/>
    </location>
</feature>
<feature type="region of interest" description="Disordered" evidence="2">
    <location>
        <begin position="105"/>
        <end position="241"/>
    </location>
</feature>
<gene>
    <name evidence="3" type="ORF">DL89DRAFT_286006</name>
</gene>